<dbReference type="Proteomes" id="UP000615026">
    <property type="component" value="Unassembled WGS sequence"/>
</dbReference>
<dbReference type="RefSeq" id="WP_193995028.1">
    <property type="nucleotide sequence ID" value="NZ_JADEXP010000237.1"/>
</dbReference>
<dbReference type="AlphaFoldDB" id="A0A929F857"/>
<organism evidence="1 2">
    <name type="scientific">Leptolyngbya cf. ectocarpi LEGE 11479</name>
    <dbReference type="NCBI Taxonomy" id="1828722"/>
    <lineage>
        <taxon>Bacteria</taxon>
        <taxon>Bacillati</taxon>
        <taxon>Cyanobacteriota</taxon>
        <taxon>Cyanophyceae</taxon>
        <taxon>Leptolyngbyales</taxon>
        <taxon>Leptolyngbyaceae</taxon>
        <taxon>Leptolyngbya group</taxon>
        <taxon>Leptolyngbya</taxon>
    </lineage>
</organism>
<name>A0A929F857_LEPEC</name>
<evidence type="ECO:0008006" key="3">
    <source>
        <dbReference type="Google" id="ProtNLM"/>
    </source>
</evidence>
<comment type="caution">
    <text evidence="1">The sequence shown here is derived from an EMBL/GenBank/DDBJ whole genome shotgun (WGS) entry which is preliminary data.</text>
</comment>
<proteinExistence type="predicted"/>
<dbReference type="EMBL" id="JADEXP010000237">
    <property type="protein sequence ID" value="MBE9069110.1"/>
    <property type="molecule type" value="Genomic_DNA"/>
</dbReference>
<reference evidence="1" key="1">
    <citation type="submission" date="2020-10" db="EMBL/GenBank/DDBJ databases">
        <authorList>
            <person name="Castelo-Branco R."/>
            <person name="Eusebio N."/>
            <person name="Adriana R."/>
            <person name="Vieira A."/>
            <person name="Brugerolle De Fraissinette N."/>
            <person name="Rezende De Castro R."/>
            <person name="Schneider M.P."/>
            <person name="Vasconcelos V."/>
            <person name="Leao P.N."/>
        </authorList>
    </citation>
    <scope>NUCLEOTIDE SEQUENCE</scope>
    <source>
        <strain evidence="1">LEGE 11479</strain>
    </source>
</reference>
<keyword evidence="2" id="KW-1185">Reference proteome</keyword>
<evidence type="ECO:0000313" key="2">
    <source>
        <dbReference type="Proteomes" id="UP000615026"/>
    </source>
</evidence>
<gene>
    <name evidence="1" type="ORF">IQ260_20905</name>
</gene>
<evidence type="ECO:0000313" key="1">
    <source>
        <dbReference type="EMBL" id="MBE9069110.1"/>
    </source>
</evidence>
<sequence length="154" mass="17874">MPTIPFTDREMKRAWRENFQASQVASRSNANRLLLFYSVECGLKAILMQRRAVTSTDLCNEIGIAQHNINKLLDYLSAGRQLKLPSPCMLPPIRVKGDKRLRELTSGQVNQMWRYGGRVSHILDERRNEIQLTDEFVEKKLMEIAEWIKGELNK</sequence>
<protein>
    <recommendedName>
        <fullName evidence="3">HEPN domain-containing protein</fullName>
    </recommendedName>
</protein>
<accession>A0A929F857</accession>